<evidence type="ECO:0000256" key="2">
    <source>
        <dbReference type="ARBA" id="ARBA00022692"/>
    </source>
</evidence>
<evidence type="ECO:0000256" key="3">
    <source>
        <dbReference type="ARBA" id="ARBA00022989"/>
    </source>
</evidence>
<accession>A0A5B7K7C1</accession>
<keyword evidence="7" id="KW-1185">Reference proteome</keyword>
<reference evidence="6 7" key="1">
    <citation type="submission" date="2019-05" db="EMBL/GenBank/DDBJ databases">
        <title>Another draft genome of Portunus trituberculatus and its Hox gene families provides insights of decapod evolution.</title>
        <authorList>
            <person name="Jeong J.-H."/>
            <person name="Song I."/>
            <person name="Kim S."/>
            <person name="Choi T."/>
            <person name="Kim D."/>
            <person name="Ryu S."/>
            <person name="Kim W."/>
        </authorList>
    </citation>
    <scope>NUCLEOTIDE SEQUENCE [LARGE SCALE GENOMIC DNA]</scope>
    <source>
        <tissue evidence="6">Muscle</tissue>
    </source>
</reference>
<comment type="subcellular location">
    <subcellularLocation>
        <location evidence="1">Membrane</location>
        <topology evidence="1">Multi-pass membrane protein</topology>
    </subcellularLocation>
</comment>
<dbReference type="EMBL" id="VSRR010150554">
    <property type="protein sequence ID" value="MPD06322.1"/>
    <property type="molecule type" value="Genomic_DNA"/>
</dbReference>
<dbReference type="PANTHER" id="PTHR45620:SF15">
    <property type="entry name" value="DIURETIC HORMONE 44 RECEPTOR 1-RELATED"/>
    <property type="match status" value="1"/>
</dbReference>
<keyword evidence="4" id="KW-0472">Membrane</keyword>
<evidence type="ECO:0000313" key="7">
    <source>
        <dbReference type="Proteomes" id="UP000324222"/>
    </source>
</evidence>
<dbReference type="InterPro" id="IPR017981">
    <property type="entry name" value="GPCR_2-like_7TM"/>
</dbReference>
<dbReference type="GO" id="GO:0007166">
    <property type="term" value="P:cell surface receptor signaling pathway"/>
    <property type="evidence" value="ECO:0007669"/>
    <property type="project" value="InterPro"/>
</dbReference>
<protein>
    <submittedName>
        <fullName evidence="6">PDF receptor</fullName>
    </submittedName>
</protein>
<dbReference type="OrthoDB" id="5967113at2759"/>
<feature type="domain" description="G-protein coupled receptors family 2 profile 2" evidence="5">
    <location>
        <begin position="1"/>
        <end position="61"/>
    </location>
</feature>
<evidence type="ECO:0000256" key="1">
    <source>
        <dbReference type="ARBA" id="ARBA00004141"/>
    </source>
</evidence>
<gene>
    <name evidence="6" type="primary">Pdfr_4</name>
    <name evidence="6" type="ORF">E2C01_102128</name>
</gene>
<dbReference type="GO" id="GO:0005886">
    <property type="term" value="C:plasma membrane"/>
    <property type="evidence" value="ECO:0007669"/>
    <property type="project" value="TreeGrafter"/>
</dbReference>
<evidence type="ECO:0000256" key="4">
    <source>
        <dbReference type="ARBA" id="ARBA00023136"/>
    </source>
</evidence>
<organism evidence="6 7">
    <name type="scientific">Portunus trituberculatus</name>
    <name type="common">Swimming crab</name>
    <name type="synonym">Neptunus trituberculatus</name>
    <dbReference type="NCBI Taxonomy" id="210409"/>
    <lineage>
        <taxon>Eukaryota</taxon>
        <taxon>Metazoa</taxon>
        <taxon>Ecdysozoa</taxon>
        <taxon>Arthropoda</taxon>
        <taxon>Crustacea</taxon>
        <taxon>Multicrustacea</taxon>
        <taxon>Malacostraca</taxon>
        <taxon>Eumalacostraca</taxon>
        <taxon>Eucarida</taxon>
        <taxon>Decapoda</taxon>
        <taxon>Pleocyemata</taxon>
        <taxon>Brachyura</taxon>
        <taxon>Eubrachyura</taxon>
        <taxon>Portunoidea</taxon>
        <taxon>Portunidae</taxon>
        <taxon>Portuninae</taxon>
        <taxon>Portunus</taxon>
    </lineage>
</organism>
<evidence type="ECO:0000259" key="5">
    <source>
        <dbReference type="PROSITE" id="PS50261"/>
    </source>
</evidence>
<dbReference type="InterPro" id="IPR050332">
    <property type="entry name" value="GPCR_2"/>
</dbReference>
<dbReference type="PROSITE" id="PS50261">
    <property type="entry name" value="G_PROTEIN_RECEP_F2_4"/>
    <property type="match status" value="1"/>
</dbReference>
<dbReference type="Pfam" id="PF00002">
    <property type="entry name" value="7tm_2"/>
    <property type="match status" value="1"/>
</dbReference>
<dbReference type="AlphaFoldDB" id="A0A5B7K7C1"/>
<keyword evidence="3" id="KW-1133">Transmembrane helix</keyword>
<evidence type="ECO:0000313" key="6">
    <source>
        <dbReference type="EMBL" id="MPD06322.1"/>
    </source>
</evidence>
<proteinExistence type="predicted"/>
<dbReference type="Proteomes" id="UP000324222">
    <property type="component" value="Unassembled WGS sequence"/>
</dbReference>
<name>A0A5B7K7C1_PORTR</name>
<dbReference type="PANTHER" id="PTHR45620">
    <property type="entry name" value="PDF RECEPTOR-LIKE PROTEIN-RELATED"/>
    <property type="match status" value="1"/>
</dbReference>
<dbReference type="GO" id="GO:0017046">
    <property type="term" value="F:peptide hormone binding"/>
    <property type="evidence" value="ECO:0007669"/>
    <property type="project" value="TreeGrafter"/>
</dbReference>
<comment type="caution">
    <text evidence="6">The sequence shown here is derived from an EMBL/GenBank/DDBJ whole genome shotgun (WGS) entry which is preliminary data.</text>
</comment>
<sequence>MYAQMASINWMFVEGLFLHSRLTSNVFHSRAPFPLYYTIGWGVYGVVSCTHIDTHAMKGGT</sequence>
<keyword evidence="2" id="KW-0812">Transmembrane</keyword>
<dbReference type="GO" id="GO:0008528">
    <property type="term" value="F:G protein-coupled peptide receptor activity"/>
    <property type="evidence" value="ECO:0007669"/>
    <property type="project" value="TreeGrafter"/>
</dbReference>
<dbReference type="InterPro" id="IPR000832">
    <property type="entry name" value="GPCR_2_secretin-like"/>
</dbReference>
<dbReference type="GO" id="GO:0007188">
    <property type="term" value="P:adenylate cyclase-modulating G protein-coupled receptor signaling pathway"/>
    <property type="evidence" value="ECO:0007669"/>
    <property type="project" value="TreeGrafter"/>
</dbReference>
<keyword evidence="6" id="KW-0675">Receptor</keyword>
<dbReference type="Gene3D" id="1.20.1070.10">
    <property type="entry name" value="Rhodopsin 7-helix transmembrane proteins"/>
    <property type="match status" value="1"/>
</dbReference>